<dbReference type="Proteomes" id="UP001320972">
    <property type="component" value="Unassembled WGS sequence"/>
</dbReference>
<dbReference type="AlphaFoldDB" id="A0AAP3E0J9"/>
<keyword evidence="1" id="KW-1133">Transmembrane helix</keyword>
<feature type="transmembrane region" description="Helical" evidence="1">
    <location>
        <begin position="154"/>
        <end position="175"/>
    </location>
</feature>
<feature type="transmembrane region" description="Helical" evidence="1">
    <location>
        <begin position="530"/>
        <end position="548"/>
    </location>
</feature>
<feature type="transmembrane region" description="Helical" evidence="1">
    <location>
        <begin position="248"/>
        <end position="272"/>
    </location>
</feature>
<reference evidence="2 4" key="1">
    <citation type="submission" date="2022-09" db="EMBL/GenBank/DDBJ databases">
        <title>Enrichment on poylsaccharides allowed isolation of novel metabolic and taxonomic groups of Haloarchaea.</title>
        <authorList>
            <person name="Sorokin D.Y."/>
            <person name="Elcheninov A.G."/>
            <person name="Khizhniak T.V."/>
            <person name="Kolganova T.V."/>
            <person name="Kublanov I.V."/>
        </authorList>
    </citation>
    <scope>NUCLEOTIDE SEQUENCE</scope>
    <source>
        <strain evidence="3 4">AArc-m2/3/4</strain>
        <strain evidence="2">AArc-xg1-1</strain>
    </source>
</reference>
<evidence type="ECO:0000313" key="2">
    <source>
        <dbReference type="EMBL" id="MCU4739957.1"/>
    </source>
</evidence>
<dbReference type="Proteomes" id="UP001321018">
    <property type="component" value="Unassembled WGS sequence"/>
</dbReference>
<feature type="transmembrane region" description="Helical" evidence="1">
    <location>
        <begin position="352"/>
        <end position="376"/>
    </location>
</feature>
<keyword evidence="4" id="KW-1185">Reference proteome</keyword>
<feature type="transmembrane region" description="Helical" evidence="1">
    <location>
        <begin position="129"/>
        <end position="148"/>
    </location>
</feature>
<evidence type="ECO:0000313" key="3">
    <source>
        <dbReference type="EMBL" id="MCU4973172.1"/>
    </source>
</evidence>
<accession>A0AAP3E0J9</accession>
<feature type="transmembrane region" description="Helical" evidence="1">
    <location>
        <begin position="67"/>
        <end position="87"/>
    </location>
</feature>
<feature type="transmembrane region" description="Helical" evidence="1">
    <location>
        <begin position="476"/>
        <end position="496"/>
    </location>
</feature>
<feature type="transmembrane region" description="Helical" evidence="1">
    <location>
        <begin position="328"/>
        <end position="346"/>
    </location>
</feature>
<protein>
    <submittedName>
        <fullName evidence="2">Uncharacterized protein</fullName>
    </submittedName>
</protein>
<keyword evidence="1" id="KW-0472">Membrane</keyword>
<feature type="transmembrane region" description="Helical" evidence="1">
    <location>
        <begin position="196"/>
        <end position="221"/>
    </location>
</feature>
<feature type="transmembrane region" description="Helical" evidence="1">
    <location>
        <begin position="31"/>
        <end position="55"/>
    </location>
</feature>
<name>A0AAP3E0J9_9EURY</name>
<feature type="transmembrane region" description="Helical" evidence="1">
    <location>
        <begin position="431"/>
        <end position="455"/>
    </location>
</feature>
<evidence type="ECO:0000313" key="4">
    <source>
        <dbReference type="Proteomes" id="UP001320972"/>
    </source>
</evidence>
<organism evidence="2 5">
    <name type="scientific">Natronoglomus mannanivorans</name>
    <dbReference type="NCBI Taxonomy" id="2979990"/>
    <lineage>
        <taxon>Archaea</taxon>
        <taxon>Methanobacteriati</taxon>
        <taxon>Methanobacteriota</taxon>
        <taxon>Stenosarchaea group</taxon>
        <taxon>Halobacteria</taxon>
        <taxon>Halobacteriales</taxon>
        <taxon>Natrialbaceae</taxon>
        <taxon>Natronoglomus</taxon>
    </lineage>
</organism>
<dbReference type="RefSeq" id="WP_338001816.1">
    <property type="nucleotide sequence ID" value="NZ_JAOPKA010000001.1"/>
</dbReference>
<comment type="caution">
    <text evidence="2">The sequence shown here is derived from an EMBL/GenBank/DDBJ whole genome shotgun (WGS) entry which is preliminary data.</text>
</comment>
<keyword evidence="1" id="KW-0812">Transmembrane</keyword>
<sequence length="557" mass="58139">MVQSVTRVPLVVARTEFRRTLRVVAGDRTKVLMLAAVALLALGPMTAVGTWGLSVAGERVAAGSVDVFGVTIPEILTGVSALVWLGLTLMATLRTTTAVADLDEPACLLLSTSLPNVVVGLIGAEVVRFTSWLLVPVLVLSGAFAYGAGTALPVIFALVLFALVVPSALSVGFVLGIWIRHLITVYEPIARYRTPLFVLVGIVYFGAIATGRFETVTVVLFETLGDSPLGWPGHILLLGIPNVSPTTIPLVGAFVGTAAVTVLAVALGVASARIHWYADPARTDDDDDAAAERSSDRLGNLLSYGLERPVRTVTVTAIRRTKRAPVRLLYVAYPLFGAFYIVQDIVQTGTISSFVAVVCCLYVVWGSGVVFTLNPLGDLGRALPAVLTSTVSGRRATTGLVAAGALVAAPIAIVVSLVVGVASPLSLRDTGFLLVGTVLGTIAAPALATGVGTVFPRFGSVKVTNNREAVMPSKTAFAVYTAAIAVPVVAAAVLYADASEPLAAVATAILSLAPWFDLTVPATLFARLSWIALPVGLLAPIVSALYAAERFDRYRLE</sequence>
<evidence type="ECO:0000256" key="1">
    <source>
        <dbReference type="SAM" id="Phobius"/>
    </source>
</evidence>
<feature type="transmembrane region" description="Helical" evidence="1">
    <location>
        <begin position="397"/>
        <end position="419"/>
    </location>
</feature>
<dbReference type="EMBL" id="JAOPKA010000001">
    <property type="protein sequence ID" value="MCU4739957.1"/>
    <property type="molecule type" value="Genomic_DNA"/>
</dbReference>
<proteinExistence type="predicted"/>
<dbReference type="EMBL" id="JAOPKB010000004">
    <property type="protein sequence ID" value="MCU4973172.1"/>
    <property type="molecule type" value="Genomic_DNA"/>
</dbReference>
<gene>
    <name evidence="3" type="ORF">OB955_10500</name>
    <name evidence="2" type="ORF">OB960_00890</name>
</gene>
<evidence type="ECO:0000313" key="5">
    <source>
        <dbReference type="Proteomes" id="UP001321018"/>
    </source>
</evidence>